<feature type="domain" description="Thymidylate synthase/dCMP hydroxymethylase" evidence="3">
    <location>
        <begin position="57"/>
        <end position="229"/>
    </location>
</feature>
<accession>A0A0F9UJU3</accession>
<protein>
    <recommendedName>
        <fullName evidence="3">Thymidylate synthase/dCMP hydroxymethylase domain-containing protein</fullName>
    </recommendedName>
</protein>
<dbReference type="SUPFAM" id="SSF55831">
    <property type="entry name" value="Thymidylate synthase/dCMP hydroxymethylase"/>
    <property type="match status" value="1"/>
</dbReference>
<keyword evidence="1" id="KW-0489">Methyltransferase</keyword>
<sequence>MKIRTEGINELYHRALNQLMFNPDFICSPRGLKINECLNAQLVLTNPRRRIISLKGRNLSKKYLAGEFCFYMSGSNRLDFIAFYSEFWKKVSDDGITINSCYGKKLFFDLNKYSLTQFGYAKEQLLKDSDTRKAIMTIYTRENTRLYSKDNPCTISLQFFIREDKLFLTTYMRSNDIWLGTPYDIAFFTIVQELMLVKLKSIKYFDLKLGSYTHFIGSLHLYEKQFLNVINMQEDMSSNYLIESECMPIMTNLTWKELEDLLIYEKQIRLHGPTNFLNRLIDPFLKRILGWLI</sequence>
<organism evidence="4">
    <name type="scientific">marine sediment metagenome</name>
    <dbReference type="NCBI Taxonomy" id="412755"/>
    <lineage>
        <taxon>unclassified sequences</taxon>
        <taxon>metagenomes</taxon>
        <taxon>ecological metagenomes</taxon>
    </lineage>
</organism>
<dbReference type="InterPro" id="IPR023451">
    <property type="entry name" value="Thymidate_synth/dCMP_Mease_dom"/>
</dbReference>
<dbReference type="AlphaFoldDB" id="A0A0F9UJU3"/>
<evidence type="ECO:0000313" key="4">
    <source>
        <dbReference type="EMBL" id="KKN61486.1"/>
    </source>
</evidence>
<dbReference type="GO" id="GO:0006231">
    <property type="term" value="P:dTMP biosynthetic process"/>
    <property type="evidence" value="ECO:0007669"/>
    <property type="project" value="TreeGrafter"/>
</dbReference>
<dbReference type="GO" id="GO:0032259">
    <property type="term" value="P:methylation"/>
    <property type="evidence" value="ECO:0007669"/>
    <property type="project" value="UniProtKB-KW"/>
</dbReference>
<comment type="caution">
    <text evidence="4">The sequence shown here is derived from an EMBL/GenBank/DDBJ whole genome shotgun (WGS) entry which is preliminary data.</text>
</comment>
<evidence type="ECO:0000256" key="1">
    <source>
        <dbReference type="ARBA" id="ARBA00022603"/>
    </source>
</evidence>
<gene>
    <name evidence="4" type="ORF">LCGC14_0521410</name>
</gene>
<reference evidence="4" key="1">
    <citation type="journal article" date="2015" name="Nature">
        <title>Complex archaea that bridge the gap between prokaryotes and eukaryotes.</title>
        <authorList>
            <person name="Spang A."/>
            <person name="Saw J.H."/>
            <person name="Jorgensen S.L."/>
            <person name="Zaremba-Niedzwiedzka K."/>
            <person name="Martijn J."/>
            <person name="Lind A.E."/>
            <person name="van Eijk R."/>
            <person name="Schleper C."/>
            <person name="Guy L."/>
            <person name="Ettema T.J."/>
        </authorList>
    </citation>
    <scope>NUCLEOTIDE SEQUENCE</scope>
</reference>
<evidence type="ECO:0000259" key="3">
    <source>
        <dbReference type="Pfam" id="PF00303"/>
    </source>
</evidence>
<keyword evidence="2" id="KW-0808">Transferase</keyword>
<dbReference type="EMBL" id="LAZR01000656">
    <property type="protein sequence ID" value="KKN61486.1"/>
    <property type="molecule type" value="Genomic_DNA"/>
</dbReference>
<dbReference type="InterPro" id="IPR045097">
    <property type="entry name" value="Thymidate_synth/dCMP_Mease"/>
</dbReference>
<dbReference type="InterPro" id="IPR036926">
    <property type="entry name" value="Thymidate_synth/dCMP_Mease_sf"/>
</dbReference>
<dbReference type="PANTHER" id="PTHR11548">
    <property type="entry name" value="THYMIDYLATE SYNTHASE 1"/>
    <property type="match status" value="1"/>
</dbReference>
<evidence type="ECO:0000256" key="2">
    <source>
        <dbReference type="ARBA" id="ARBA00022679"/>
    </source>
</evidence>
<dbReference type="Pfam" id="PF00303">
    <property type="entry name" value="Thymidylat_synt"/>
    <property type="match status" value="1"/>
</dbReference>
<dbReference type="GO" id="GO:0004799">
    <property type="term" value="F:thymidylate synthase activity"/>
    <property type="evidence" value="ECO:0007669"/>
    <property type="project" value="TreeGrafter"/>
</dbReference>
<name>A0A0F9UJU3_9ZZZZ</name>
<dbReference type="PANTHER" id="PTHR11548:SF9">
    <property type="entry name" value="THYMIDYLATE SYNTHASE"/>
    <property type="match status" value="1"/>
</dbReference>
<dbReference type="Gene3D" id="3.30.572.10">
    <property type="entry name" value="Thymidylate synthase/dCMP hydroxymethylase domain"/>
    <property type="match status" value="1"/>
</dbReference>
<proteinExistence type="predicted"/>
<dbReference type="GO" id="GO:0005829">
    <property type="term" value="C:cytosol"/>
    <property type="evidence" value="ECO:0007669"/>
    <property type="project" value="TreeGrafter"/>
</dbReference>